<dbReference type="Proteomes" id="UP000054526">
    <property type="component" value="Unassembled WGS sequence"/>
</dbReference>
<evidence type="ECO:0000259" key="3">
    <source>
        <dbReference type="Pfam" id="PF06452"/>
    </source>
</evidence>
<reference evidence="4 5" key="1">
    <citation type="submission" date="2014-12" db="EMBL/GenBank/DDBJ databases">
        <title>Draft genome sequence of Cohnella kolymensis strain B-2846.</title>
        <authorList>
            <person name="Karlyshev A.V."/>
            <person name="Kudryashova E.B."/>
        </authorList>
    </citation>
    <scope>NUCLEOTIDE SEQUENCE [LARGE SCALE GENOMIC DNA]</scope>
    <source>
        <strain evidence="4 5">VKM B-2846</strain>
    </source>
</reference>
<dbReference type="SUPFAM" id="SSF49344">
    <property type="entry name" value="CBD9-like"/>
    <property type="match status" value="1"/>
</dbReference>
<feature type="compositionally biased region" description="Gly residues" evidence="1">
    <location>
        <begin position="296"/>
        <end position="316"/>
    </location>
</feature>
<dbReference type="InterPro" id="IPR010502">
    <property type="entry name" value="Carb-bd_dom_fam9"/>
</dbReference>
<evidence type="ECO:0000313" key="5">
    <source>
        <dbReference type="Proteomes" id="UP000054526"/>
    </source>
</evidence>
<feature type="signal peptide" evidence="2">
    <location>
        <begin position="1"/>
        <end position="21"/>
    </location>
</feature>
<name>A0ABR5A8B2_9BACL</name>
<organism evidence="4 5">
    <name type="scientific">Cohnella kolymensis</name>
    <dbReference type="NCBI Taxonomy" id="1590652"/>
    <lineage>
        <taxon>Bacteria</taxon>
        <taxon>Bacillati</taxon>
        <taxon>Bacillota</taxon>
        <taxon>Bacilli</taxon>
        <taxon>Bacillales</taxon>
        <taxon>Paenibacillaceae</taxon>
        <taxon>Cohnella</taxon>
    </lineage>
</organism>
<comment type="caution">
    <text evidence="4">The sequence shown here is derived from an EMBL/GenBank/DDBJ whole genome shotgun (WGS) entry which is preliminary data.</text>
</comment>
<proteinExistence type="predicted"/>
<dbReference type="Gene3D" id="2.60.40.1190">
    <property type="match status" value="1"/>
</dbReference>
<dbReference type="RefSeq" id="WP_041058377.1">
    <property type="nucleotide sequence ID" value="NZ_JXAL01000001.1"/>
</dbReference>
<keyword evidence="2" id="KW-0732">Signal</keyword>
<keyword evidence="5" id="KW-1185">Reference proteome</keyword>
<gene>
    <name evidence="4" type="ORF">SD71_00645</name>
</gene>
<feature type="chain" id="PRO_5046578160" description="Carbohydrate-binding domain-containing protein" evidence="2">
    <location>
        <begin position="22"/>
        <end position="345"/>
    </location>
</feature>
<evidence type="ECO:0000256" key="1">
    <source>
        <dbReference type="SAM" id="MobiDB-lite"/>
    </source>
</evidence>
<dbReference type="EMBL" id="JXAL01000001">
    <property type="protein sequence ID" value="KIL37258.1"/>
    <property type="molecule type" value="Genomic_DNA"/>
</dbReference>
<sequence>MKKWSSIILSAAVALSIPASAYATGDTGSHVESVLSIDGKIDAKWQEVDKIAFNDATTGAKGFYRLMWDDGHLYVLVELEGAAKLWDKEKIPTLLSLWYNSDGKVDADGSISLVYPNLIERHDNGLHLGWFKGDNLVKAQAVSGDNVVIELELPWEHKEGKKLEKDVKIGFGAVLKALGKVKADAKGEFIIELTAEEVAKIKPTVLNLLTLFEGSMELDVTGNGNGNGSVTVGGNTNMNAGKKLGTVKVELIGALNGGRIIGSFEDGVDTGTNPGTTTPTGGTSTGGTVVVTGPGSATGGTTGGSGTDTGSGTGNTGGEVLGVSTGAIPSAMPKTGGGGASEQVD</sequence>
<evidence type="ECO:0000256" key="2">
    <source>
        <dbReference type="SAM" id="SignalP"/>
    </source>
</evidence>
<feature type="compositionally biased region" description="Low complexity" evidence="1">
    <location>
        <begin position="269"/>
        <end position="295"/>
    </location>
</feature>
<feature type="region of interest" description="Disordered" evidence="1">
    <location>
        <begin position="266"/>
        <end position="316"/>
    </location>
</feature>
<evidence type="ECO:0000313" key="4">
    <source>
        <dbReference type="EMBL" id="KIL37258.1"/>
    </source>
</evidence>
<feature type="domain" description="Carbohydrate-binding" evidence="3">
    <location>
        <begin position="37"/>
        <end position="83"/>
    </location>
</feature>
<accession>A0ABR5A8B2</accession>
<protein>
    <recommendedName>
        <fullName evidence="3">Carbohydrate-binding domain-containing protein</fullName>
    </recommendedName>
</protein>
<dbReference type="Pfam" id="PF06452">
    <property type="entry name" value="CBM9_1"/>
    <property type="match status" value="1"/>
</dbReference>